<evidence type="ECO:0000256" key="11">
    <source>
        <dbReference type="ARBA" id="ARBA00023014"/>
    </source>
</evidence>
<dbReference type="SUPFAM" id="SSF102114">
    <property type="entry name" value="Radical SAM enzymes"/>
    <property type="match status" value="1"/>
</dbReference>
<evidence type="ECO:0000256" key="7">
    <source>
        <dbReference type="ARBA" id="ARBA00022691"/>
    </source>
</evidence>
<feature type="binding site" evidence="13">
    <location>
        <position position="154"/>
    </location>
    <ligand>
        <name>[4Fe-4S] cluster</name>
        <dbReference type="ChEBI" id="CHEBI:49883"/>
        <note>4Fe-4S-S-AdoMet</note>
    </ligand>
</feature>
<evidence type="ECO:0000256" key="9">
    <source>
        <dbReference type="ARBA" id="ARBA00022723"/>
    </source>
</evidence>
<dbReference type="SFLD" id="SFLDG01062">
    <property type="entry name" value="methyltransferase_(Class_A)"/>
    <property type="match status" value="1"/>
</dbReference>
<dbReference type="GO" id="GO:0019843">
    <property type="term" value="F:rRNA binding"/>
    <property type="evidence" value="ECO:0007669"/>
    <property type="project" value="UniProtKB-UniRule"/>
</dbReference>
<evidence type="ECO:0000256" key="2">
    <source>
        <dbReference type="ARBA" id="ARBA00022485"/>
    </source>
</evidence>
<dbReference type="AlphaFoldDB" id="A0A318TT03"/>
<name>A0A318TT03_9BACL</name>
<dbReference type="GO" id="GO:0046872">
    <property type="term" value="F:metal ion binding"/>
    <property type="evidence" value="ECO:0007669"/>
    <property type="project" value="UniProtKB-KW"/>
</dbReference>
<dbReference type="PIRSF" id="PIRSF006004">
    <property type="entry name" value="CHP00048"/>
    <property type="match status" value="1"/>
</dbReference>
<proteinExistence type="inferred from homology"/>
<keyword evidence="9 13" id="KW-0479">Metal-binding</keyword>
<feature type="binding site" evidence="13">
    <location>
        <position position="232"/>
    </location>
    <ligand>
        <name>S-adenosyl-L-methionine</name>
        <dbReference type="ChEBI" id="CHEBI:59789"/>
    </ligand>
</feature>
<dbReference type="CDD" id="cd01335">
    <property type="entry name" value="Radical_SAM"/>
    <property type="match status" value="1"/>
</dbReference>
<dbReference type="EMBL" id="QJTJ01000006">
    <property type="protein sequence ID" value="PYF07057.1"/>
    <property type="molecule type" value="Genomic_DNA"/>
</dbReference>
<feature type="active site" description="Proton acceptor" evidence="13">
    <location>
        <position position="130"/>
    </location>
</feature>
<evidence type="ECO:0000313" key="17">
    <source>
        <dbReference type="Proteomes" id="UP000247416"/>
    </source>
</evidence>
<evidence type="ECO:0000256" key="12">
    <source>
        <dbReference type="ARBA" id="ARBA00023157"/>
    </source>
</evidence>
<dbReference type="GO" id="GO:0051539">
    <property type="term" value="F:4 iron, 4 sulfur cluster binding"/>
    <property type="evidence" value="ECO:0007669"/>
    <property type="project" value="UniProtKB-UniRule"/>
</dbReference>
<dbReference type="Gene3D" id="3.20.20.70">
    <property type="entry name" value="Aldolase class I"/>
    <property type="match status" value="1"/>
</dbReference>
<comment type="catalytic activity">
    <reaction evidence="13">
        <text>adenosine(2503) in 23S rRNA + 2 reduced [2Fe-2S]-[ferredoxin] + 2 S-adenosyl-L-methionine = 2-methyladenosine(2503) in 23S rRNA + 5'-deoxyadenosine + L-methionine + 2 oxidized [2Fe-2S]-[ferredoxin] + S-adenosyl-L-homocysteine</text>
        <dbReference type="Rhea" id="RHEA:42916"/>
        <dbReference type="Rhea" id="RHEA-COMP:10000"/>
        <dbReference type="Rhea" id="RHEA-COMP:10001"/>
        <dbReference type="Rhea" id="RHEA-COMP:10152"/>
        <dbReference type="Rhea" id="RHEA-COMP:10282"/>
        <dbReference type="ChEBI" id="CHEBI:17319"/>
        <dbReference type="ChEBI" id="CHEBI:33737"/>
        <dbReference type="ChEBI" id="CHEBI:33738"/>
        <dbReference type="ChEBI" id="CHEBI:57844"/>
        <dbReference type="ChEBI" id="CHEBI:57856"/>
        <dbReference type="ChEBI" id="CHEBI:59789"/>
        <dbReference type="ChEBI" id="CHEBI:74411"/>
        <dbReference type="ChEBI" id="CHEBI:74497"/>
        <dbReference type="EC" id="2.1.1.192"/>
    </reaction>
</comment>
<feature type="binding site" evidence="13">
    <location>
        <position position="331"/>
    </location>
    <ligand>
        <name>S-adenosyl-L-methionine</name>
        <dbReference type="ChEBI" id="CHEBI:59789"/>
    </ligand>
</feature>
<reference evidence="16 17" key="1">
    <citation type="submission" date="2018-06" db="EMBL/GenBank/DDBJ databases">
        <title>Genomic Encyclopedia of Archaeal and Bacterial Type Strains, Phase II (KMG-II): from individual species to whole genera.</title>
        <authorList>
            <person name="Goeker M."/>
        </authorList>
    </citation>
    <scope>NUCLEOTIDE SEQUENCE [LARGE SCALE GENOMIC DNA]</scope>
    <source>
        <strain evidence="16 17">KACC 16626</strain>
    </source>
</reference>
<dbReference type="InterPro" id="IPR007197">
    <property type="entry name" value="rSAM"/>
</dbReference>
<keyword evidence="2 13" id="KW-0004">4Fe-4S</keyword>
<dbReference type="InterPro" id="IPR048641">
    <property type="entry name" value="RlmN_N"/>
</dbReference>
<evidence type="ECO:0000256" key="6">
    <source>
        <dbReference type="ARBA" id="ARBA00022679"/>
    </source>
</evidence>
<comment type="catalytic activity">
    <reaction evidence="13">
        <text>adenosine(37) in tRNA + 2 reduced [2Fe-2S]-[ferredoxin] + 2 S-adenosyl-L-methionine = 2-methyladenosine(37) in tRNA + 5'-deoxyadenosine + L-methionine + 2 oxidized [2Fe-2S]-[ferredoxin] + S-adenosyl-L-homocysteine</text>
        <dbReference type="Rhea" id="RHEA:43332"/>
        <dbReference type="Rhea" id="RHEA-COMP:10000"/>
        <dbReference type="Rhea" id="RHEA-COMP:10001"/>
        <dbReference type="Rhea" id="RHEA-COMP:10162"/>
        <dbReference type="Rhea" id="RHEA-COMP:10485"/>
        <dbReference type="ChEBI" id="CHEBI:17319"/>
        <dbReference type="ChEBI" id="CHEBI:33737"/>
        <dbReference type="ChEBI" id="CHEBI:33738"/>
        <dbReference type="ChEBI" id="CHEBI:57844"/>
        <dbReference type="ChEBI" id="CHEBI:57856"/>
        <dbReference type="ChEBI" id="CHEBI:59789"/>
        <dbReference type="ChEBI" id="CHEBI:74411"/>
        <dbReference type="ChEBI" id="CHEBI:74497"/>
        <dbReference type="EC" id="2.1.1.192"/>
    </reaction>
</comment>
<dbReference type="InterPro" id="IPR040072">
    <property type="entry name" value="Methyltransferase_A"/>
</dbReference>
<dbReference type="GO" id="GO:0000049">
    <property type="term" value="F:tRNA binding"/>
    <property type="evidence" value="ECO:0007669"/>
    <property type="project" value="UniProtKB-UniRule"/>
</dbReference>
<dbReference type="InterPro" id="IPR013785">
    <property type="entry name" value="Aldolase_TIM"/>
</dbReference>
<keyword evidence="17" id="KW-1185">Reference proteome</keyword>
<dbReference type="InterPro" id="IPR058240">
    <property type="entry name" value="rSAM_sf"/>
</dbReference>
<keyword evidence="8 13" id="KW-0819">tRNA processing</keyword>
<comment type="miscellaneous">
    <text evidence="13">Reaction proceeds by a ping-pong mechanism involving intermediate methylation of a conserved cysteine residue.</text>
</comment>
<keyword evidence="10 13" id="KW-0408">Iron</keyword>
<dbReference type="GO" id="GO:0030488">
    <property type="term" value="P:tRNA methylation"/>
    <property type="evidence" value="ECO:0007669"/>
    <property type="project" value="UniProtKB-UniRule"/>
</dbReference>
<evidence type="ECO:0000256" key="5">
    <source>
        <dbReference type="ARBA" id="ARBA00022603"/>
    </source>
</evidence>
<dbReference type="InterPro" id="IPR004383">
    <property type="entry name" value="rRNA_lsu_MTrfase_RlmN/Cfr"/>
</dbReference>
<feature type="binding site" evidence="13">
    <location>
        <position position="150"/>
    </location>
    <ligand>
        <name>[4Fe-4S] cluster</name>
        <dbReference type="ChEBI" id="CHEBI:49883"/>
        <note>4Fe-4S-S-AdoMet</note>
    </ligand>
</feature>
<dbReference type="RefSeq" id="WP_107933924.1">
    <property type="nucleotide sequence ID" value="NZ_CP085009.1"/>
</dbReference>
<dbReference type="EC" id="2.1.1.192" evidence="13"/>
<keyword evidence="7 13" id="KW-0949">S-adenosyl-L-methionine</keyword>
<evidence type="ECO:0000256" key="1">
    <source>
        <dbReference type="ARBA" id="ARBA00004496"/>
    </source>
</evidence>
<dbReference type="GO" id="GO:0070040">
    <property type="term" value="F:rRNA (adenine(2503)-C2-)-methyltransferase activity"/>
    <property type="evidence" value="ECO:0007669"/>
    <property type="project" value="UniProtKB-UniRule"/>
</dbReference>
<keyword evidence="4 13" id="KW-0698">rRNA processing</keyword>
<keyword evidence="5 13" id="KW-0489">Methyltransferase</keyword>
<dbReference type="Proteomes" id="UP000247416">
    <property type="component" value="Unassembled WGS sequence"/>
</dbReference>
<dbReference type="PROSITE" id="PS51918">
    <property type="entry name" value="RADICAL_SAM"/>
    <property type="match status" value="1"/>
</dbReference>
<evidence type="ECO:0000259" key="15">
    <source>
        <dbReference type="PROSITE" id="PS51918"/>
    </source>
</evidence>
<evidence type="ECO:0000256" key="4">
    <source>
        <dbReference type="ARBA" id="ARBA00022552"/>
    </source>
</evidence>
<accession>A0A318TT03</accession>
<feature type="active site" description="S-methylcysteine intermediate" evidence="13">
    <location>
        <position position="374"/>
    </location>
</feature>
<feature type="binding site" evidence="13">
    <location>
        <begin position="255"/>
        <end position="257"/>
    </location>
    <ligand>
        <name>S-adenosyl-L-methionine</name>
        <dbReference type="ChEBI" id="CHEBI:59789"/>
    </ligand>
</feature>
<keyword evidence="6 13" id="KW-0808">Transferase</keyword>
<keyword evidence="12 13" id="KW-1015">Disulfide bond</keyword>
<dbReference type="PANTHER" id="PTHR30544:SF5">
    <property type="entry name" value="RADICAL SAM CORE DOMAIN-CONTAINING PROTEIN"/>
    <property type="match status" value="1"/>
</dbReference>
<dbReference type="GO" id="GO:0005737">
    <property type="term" value="C:cytoplasm"/>
    <property type="evidence" value="ECO:0007669"/>
    <property type="project" value="UniProtKB-SubCell"/>
</dbReference>
<dbReference type="GO" id="GO:0070475">
    <property type="term" value="P:rRNA base methylation"/>
    <property type="evidence" value="ECO:0007669"/>
    <property type="project" value="UniProtKB-UniRule"/>
</dbReference>
<evidence type="ECO:0000313" key="16">
    <source>
        <dbReference type="EMBL" id="PYF07057.1"/>
    </source>
</evidence>
<sequence length="387" mass="44253">MDENKFIERIQDLVEEAEQKPEEKSEEKPVRREKKEKPKLKESIYSLRPDQLGEWLTANGEKAFRAGQIYEWLYEKRVKTFEEMSNLSKALREKLAENFLLTTLSTIIKQESKDGTIKFLFQLQDGYSIETVLMRHEYGNSVCVTTQVGCRIGCTFCASTLGGLKRHLLAGEIVEQVVKVQQELDKEGERVSHIVIMGIGEPFDNYDAMMNFLKVINNDKGLNIGARHITVSTSGIVPKIYEFADEELQINFAVSLHAPNQEARQKLMPIARAYKLEDLLEAVRYYTNKTGRRVSFEYGLMSGENDSVEVAEELAALIKGIKCHVNLIPINYVPERDYIRTSRNSIFAFEKTLKKRGINVTIRREQGADIAAACGQLRAQERQEETK</sequence>
<comment type="similarity">
    <text evidence="13">Belongs to the radical SAM superfamily. RlmN family.</text>
</comment>
<dbReference type="HAMAP" id="MF_01849">
    <property type="entry name" value="RNA_methyltr_RlmN"/>
    <property type="match status" value="1"/>
</dbReference>
<dbReference type="Pfam" id="PF04055">
    <property type="entry name" value="Radical_SAM"/>
    <property type="match status" value="1"/>
</dbReference>
<feature type="binding site" evidence="13">
    <location>
        <begin position="200"/>
        <end position="201"/>
    </location>
    <ligand>
        <name>S-adenosyl-L-methionine</name>
        <dbReference type="ChEBI" id="CHEBI:59789"/>
    </ligand>
</feature>
<dbReference type="OrthoDB" id="9793973at2"/>
<dbReference type="Gene3D" id="1.10.150.530">
    <property type="match status" value="1"/>
</dbReference>
<feature type="region of interest" description="Disordered" evidence="14">
    <location>
        <begin position="16"/>
        <end position="39"/>
    </location>
</feature>
<comment type="caution">
    <text evidence="13">Lacks conserved residue(s) required for the propagation of feature annotation.</text>
</comment>
<evidence type="ECO:0000256" key="10">
    <source>
        <dbReference type="ARBA" id="ARBA00023004"/>
    </source>
</evidence>
<dbReference type="SFLD" id="SFLDF00275">
    <property type="entry name" value="adenosine_C2_methyltransferase"/>
    <property type="match status" value="1"/>
</dbReference>
<protein>
    <recommendedName>
        <fullName evidence="13">Probable dual-specificity RNA methyltransferase RlmN</fullName>
        <ecNumber evidence="13">2.1.1.192</ecNumber>
    </recommendedName>
    <alternativeName>
        <fullName evidence="13">23S rRNA (adenine(2503)-C(2))-methyltransferase</fullName>
    </alternativeName>
    <alternativeName>
        <fullName evidence="13">23S rRNA m2A2503 methyltransferase</fullName>
    </alternativeName>
    <alternativeName>
        <fullName evidence="13">Ribosomal RNA large subunit methyltransferase N</fullName>
    </alternativeName>
    <alternativeName>
        <fullName evidence="13">tRNA (adenine(37)-C(2))-methyltransferase</fullName>
    </alternativeName>
    <alternativeName>
        <fullName evidence="13">tRNA m2A37 methyltransferase</fullName>
    </alternativeName>
</protein>
<feature type="domain" description="Radical SAM core" evidence="15">
    <location>
        <begin position="136"/>
        <end position="369"/>
    </location>
</feature>
<evidence type="ECO:0000256" key="8">
    <source>
        <dbReference type="ARBA" id="ARBA00022694"/>
    </source>
</evidence>
<evidence type="ECO:0000256" key="13">
    <source>
        <dbReference type="HAMAP-Rule" id="MF_01849"/>
    </source>
</evidence>
<evidence type="ECO:0000256" key="3">
    <source>
        <dbReference type="ARBA" id="ARBA00022490"/>
    </source>
</evidence>
<keyword evidence="3 13" id="KW-0963">Cytoplasm</keyword>
<dbReference type="InterPro" id="IPR027492">
    <property type="entry name" value="RNA_MTrfase_RlmN"/>
</dbReference>
<dbReference type="Pfam" id="PF21016">
    <property type="entry name" value="RlmN_N"/>
    <property type="match status" value="1"/>
</dbReference>
<comment type="cofactor">
    <cofactor evidence="13">
        <name>[4Fe-4S] cluster</name>
        <dbReference type="ChEBI" id="CHEBI:49883"/>
    </cofactor>
    <text evidence="13">Binds 1 [4Fe-4S] cluster. The cluster is coordinated with 3 cysteines and an exchangeable S-adenosyl-L-methionine.</text>
</comment>
<organism evidence="16 17">
    <name type="scientific">Ureibacillus chungkukjangi</name>
    <dbReference type="NCBI Taxonomy" id="1202712"/>
    <lineage>
        <taxon>Bacteria</taxon>
        <taxon>Bacillati</taxon>
        <taxon>Bacillota</taxon>
        <taxon>Bacilli</taxon>
        <taxon>Bacillales</taxon>
        <taxon>Caryophanaceae</taxon>
        <taxon>Ureibacillus</taxon>
    </lineage>
</organism>
<gene>
    <name evidence="13" type="primary">rlmN</name>
    <name evidence="16" type="ORF">BJ095_10672</name>
</gene>
<comment type="caution">
    <text evidence="16">The sequence shown here is derived from an EMBL/GenBank/DDBJ whole genome shotgun (WGS) entry which is preliminary data.</text>
</comment>
<keyword evidence="11 13" id="KW-0411">Iron-sulfur</keyword>
<dbReference type="PANTHER" id="PTHR30544">
    <property type="entry name" value="23S RRNA METHYLTRANSFERASE"/>
    <property type="match status" value="1"/>
</dbReference>
<evidence type="ECO:0000256" key="14">
    <source>
        <dbReference type="SAM" id="MobiDB-lite"/>
    </source>
</evidence>
<dbReference type="FunFam" id="3.20.20.70:FF:000014">
    <property type="entry name" value="Probable dual-specificity RNA methyltransferase RlmN"/>
    <property type="match status" value="1"/>
</dbReference>
<feature type="binding site" evidence="13">
    <location>
        <position position="157"/>
    </location>
    <ligand>
        <name>[4Fe-4S] cluster</name>
        <dbReference type="ChEBI" id="CHEBI:49883"/>
        <note>4Fe-4S-S-AdoMet</note>
    </ligand>
</feature>
<dbReference type="SFLD" id="SFLDS00029">
    <property type="entry name" value="Radical_SAM"/>
    <property type="match status" value="1"/>
</dbReference>
<comment type="function">
    <text evidence="13">Specifically methylates position 2 of adenine 2503 in 23S rRNA and position 2 of adenine 37 in tRNAs.</text>
</comment>
<comment type="subcellular location">
    <subcellularLocation>
        <location evidence="1 13">Cytoplasm</location>
    </subcellularLocation>
</comment>
<dbReference type="NCBIfam" id="TIGR00048">
    <property type="entry name" value="rRNA_mod_RlmN"/>
    <property type="match status" value="1"/>
</dbReference>
<dbReference type="GO" id="GO:0002935">
    <property type="term" value="F:tRNA (adenine(37)-C2)-methyltransferase activity"/>
    <property type="evidence" value="ECO:0007669"/>
    <property type="project" value="UniProtKB-UniRule"/>
</dbReference>